<dbReference type="InterPro" id="IPR011864">
    <property type="entry name" value="Phosphate_PstC"/>
</dbReference>
<evidence type="ECO:0000256" key="3">
    <source>
        <dbReference type="ARBA" id="ARBA00022448"/>
    </source>
</evidence>
<organism evidence="12 13">
    <name type="scientific">Candidatus Fusicatenibacter merdavium</name>
    <dbReference type="NCBI Taxonomy" id="2838600"/>
    <lineage>
        <taxon>Bacteria</taxon>
        <taxon>Bacillati</taxon>
        <taxon>Bacillota</taxon>
        <taxon>Clostridia</taxon>
        <taxon>Lachnospirales</taxon>
        <taxon>Lachnospiraceae</taxon>
        <taxon>Fusicatenibacter</taxon>
    </lineage>
</organism>
<proteinExistence type="inferred from homology"/>
<reference evidence="12" key="1">
    <citation type="journal article" date="2021" name="PeerJ">
        <title>Extensive microbial diversity within the chicken gut microbiome revealed by metagenomics and culture.</title>
        <authorList>
            <person name="Gilroy R."/>
            <person name="Ravi A."/>
            <person name="Getino M."/>
            <person name="Pursley I."/>
            <person name="Horton D.L."/>
            <person name="Alikhan N.F."/>
            <person name="Baker D."/>
            <person name="Gharbi K."/>
            <person name="Hall N."/>
            <person name="Watson M."/>
            <person name="Adriaenssens E.M."/>
            <person name="Foster-Nyarko E."/>
            <person name="Jarju S."/>
            <person name="Secka A."/>
            <person name="Antonio M."/>
            <person name="Oren A."/>
            <person name="Chaudhuri R.R."/>
            <person name="La Ragione R."/>
            <person name="Hildebrand F."/>
            <person name="Pallen M.J."/>
        </authorList>
    </citation>
    <scope>NUCLEOTIDE SEQUENCE</scope>
    <source>
        <strain evidence="12">CHK183-1962</strain>
    </source>
</reference>
<keyword evidence="5 8" id="KW-0812">Transmembrane</keyword>
<reference evidence="12" key="2">
    <citation type="submission" date="2021-04" db="EMBL/GenBank/DDBJ databases">
        <authorList>
            <person name="Gilroy R."/>
        </authorList>
    </citation>
    <scope>NUCLEOTIDE SEQUENCE</scope>
    <source>
        <strain evidence="12">CHK183-1962</strain>
    </source>
</reference>
<feature type="transmembrane region" description="Helical" evidence="8">
    <location>
        <begin position="270"/>
        <end position="293"/>
    </location>
</feature>
<dbReference type="GO" id="GO:0005886">
    <property type="term" value="C:plasma membrane"/>
    <property type="evidence" value="ECO:0007669"/>
    <property type="project" value="UniProtKB-SubCell"/>
</dbReference>
<evidence type="ECO:0000256" key="1">
    <source>
        <dbReference type="ARBA" id="ARBA00004651"/>
    </source>
</evidence>
<dbReference type="SUPFAM" id="SSF161098">
    <property type="entry name" value="MetI-like"/>
    <property type="match status" value="1"/>
</dbReference>
<evidence type="ECO:0000259" key="11">
    <source>
        <dbReference type="PROSITE" id="PS50928"/>
    </source>
</evidence>
<evidence type="ECO:0000256" key="4">
    <source>
        <dbReference type="ARBA" id="ARBA00022475"/>
    </source>
</evidence>
<comment type="caution">
    <text evidence="12">The sequence shown here is derived from an EMBL/GenBank/DDBJ whole genome shotgun (WGS) entry which is preliminary data.</text>
</comment>
<evidence type="ECO:0000256" key="10">
    <source>
        <dbReference type="SAM" id="MobiDB-lite"/>
    </source>
</evidence>
<evidence type="ECO:0000256" key="2">
    <source>
        <dbReference type="ARBA" id="ARBA00007069"/>
    </source>
</evidence>
<dbReference type="AlphaFoldDB" id="A0A9D2BIC1"/>
<dbReference type="InterPro" id="IPR035906">
    <property type="entry name" value="MetI-like_sf"/>
</dbReference>
<gene>
    <name evidence="12" type="primary">pstC</name>
    <name evidence="12" type="ORF">H9734_06450</name>
</gene>
<dbReference type="GO" id="GO:0006817">
    <property type="term" value="P:phosphate ion transport"/>
    <property type="evidence" value="ECO:0007669"/>
    <property type="project" value="UniProtKB-KW"/>
</dbReference>
<keyword evidence="3 8" id="KW-0813">Transport</keyword>
<evidence type="ECO:0000313" key="12">
    <source>
        <dbReference type="EMBL" id="HIX77216.1"/>
    </source>
</evidence>
<dbReference type="InterPro" id="IPR000515">
    <property type="entry name" value="MetI-like"/>
</dbReference>
<evidence type="ECO:0000256" key="6">
    <source>
        <dbReference type="ARBA" id="ARBA00022989"/>
    </source>
</evidence>
<evidence type="ECO:0000256" key="9">
    <source>
        <dbReference type="RuleBase" id="RU363054"/>
    </source>
</evidence>
<feature type="transmembrane region" description="Helical" evidence="8">
    <location>
        <begin position="118"/>
        <end position="142"/>
    </location>
</feature>
<feature type="region of interest" description="Disordered" evidence="10">
    <location>
        <begin position="297"/>
        <end position="342"/>
    </location>
</feature>
<accession>A0A9D2BIC1</accession>
<dbReference type="PANTHER" id="PTHR30425">
    <property type="entry name" value="PHOSPHATE TRANSPORT SYSTEM PERMEASE PROTEIN PST"/>
    <property type="match status" value="1"/>
</dbReference>
<feature type="transmembrane region" description="Helical" evidence="8">
    <location>
        <begin position="154"/>
        <end position="177"/>
    </location>
</feature>
<name>A0A9D2BIC1_9FIRM</name>
<feature type="transmembrane region" description="Helical" evidence="8">
    <location>
        <begin position="198"/>
        <end position="220"/>
    </location>
</feature>
<dbReference type="PROSITE" id="PS50928">
    <property type="entry name" value="ABC_TM1"/>
    <property type="match status" value="1"/>
</dbReference>
<evidence type="ECO:0000256" key="7">
    <source>
        <dbReference type="ARBA" id="ARBA00023136"/>
    </source>
</evidence>
<dbReference type="Pfam" id="PF00528">
    <property type="entry name" value="BPD_transp_1"/>
    <property type="match status" value="1"/>
</dbReference>
<dbReference type="Proteomes" id="UP000886890">
    <property type="component" value="Unassembled WGS sequence"/>
</dbReference>
<keyword evidence="7 8" id="KW-0472">Membrane</keyword>
<comment type="function">
    <text evidence="9">Part of the binding-protein-dependent transport system for phosphate; probably responsible for the translocation of the substrate across the membrane.</text>
</comment>
<comment type="subcellular location">
    <subcellularLocation>
        <location evidence="1 8">Cell membrane</location>
        <topology evidence="1 8">Multi-pass membrane protein</topology>
    </subcellularLocation>
</comment>
<evidence type="ECO:0000256" key="5">
    <source>
        <dbReference type="ARBA" id="ARBA00022692"/>
    </source>
</evidence>
<dbReference type="EMBL" id="DXEK01000107">
    <property type="protein sequence ID" value="HIX77216.1"/>
    <property type="molecule type" value="Genomic_DNA"/>
</dbReference>
<keyword evidence="6 8" id="KW-1133">Transmembrane helix</keyword>
<protein>
    <recommendedName>
        <fullName evidence="9">Phosphate transport system permease protein</fullName>
    </recommendedName>
</protein>
<feature type="compositionally biased region" description="Basic and acidic residues" evidence="10">
    <location>
        <begin position="297"/>
        <end position="316"/>
    </location>
</feature>
<feature type="domain" description="ABC transmembrane type-1" evidence="11">
    <location>
        <begin position="78"/>
        <end position="289"/>
    </location>
</feature>
<dbReference type="InterPro" id="IPR051124">
    <property type="entry name" value="Phosphate_Transport_Permease"/>
</dbReference>
<dbReference type="PANTHER" id="PTHR30425:SF2">
    <property type="entry name" value="ABC TRANSPORTER PERMEASE PROTEIN YQGH-RELATED"/>
    <property type="match status" value="1"/>
</dbReference>
<sequence>MNTTKGMFRKEYLWRTLMTVCGLFVIVLTICIGAFLIYQGSGTFTKFGHSLMEFLGSTAWDPADGADGGGTVGALIFIVGSLATCGLALLISTPFALGSAIFMTEIAPKFGEKFYRPVVQIFAGIPSVVYGWVGLTVLVPAIRDVFDLQVGHSLLAAGIVLAIMIFPTITSVSADAIRSVSKDCRMAAYGLGSTRWQTTYRIVIPAAFPGIISGVILGLARAFGEALAVAMVIGQTTALPTSIFSRTKTLTTEIASQMGNAMEGGELKTALWTMALLLFLMSLLFIFLIHFFSGKNPEKAGEKSAKRAASEEKKTETGNQVRAMEQEKAQNMAGSRVMEGGK</sequence>
<keyword evidence="4 9" id="KW-1003">Cell membrane</keyword>
<feature type="transmembrane region" description="Helical" evidence="8">
    <location>
        <begin position="74"/>
        <end position="97"/>
    </location>
</feature>
<feature type="transmembrane region" description="Helical" evidence="8">
    <location>
        <begin position="12"/>
        <end position="38"/>
    </location>
</feature>
<comment type="similarity">
    <text evidence="2 9">Belongs to the binding-protein-dependent transport system permease family. CysTW subfamily.</text>
</comment>
<evidence type="ECO:0000256" key="8">
    <source>
        <dbReference type="RuleBase" id="RU363032"/>
    </source>
</evidence>
<dbReference type="NCBIfam" id="TIGR02138">
    <property type="entry name" value="phosphate_pstC"/>
    <property type="match status" value="1"/>
</dbReference>
<dbReference type="Gene3D" id="1.10.3720.10">
    <property type="entry name" value="MetI-like"/>
    <property type="match status" value="1"/>
</dbReference>
<keyword evidence="9" id="KW-0592">Phosphate transport</keyword>
<dbReference type="GO" id="GO:0005315">
    <property type="term" value="F:phosphate transmembrane transporter activity"/>
    <property type="evidence" value="ECO:0007669"/>
    <property type="project" value="InterPro"/>
</dbReference>
<dbReference type="CDD" id="cd06261">
    <property type="entry name" value="TM_PBP2"/>
    <property type="match status" value="1"/>
</dbReference>
<evidence type="ECO:0000313" key="13">
    <source>
        <dbReference type="Proteomes" id="UP000886890"/>
    </source>
</evidence>